<dbReference type="EMBL" id="CP002177">
    <property type="protein sequence ID" value="ADY83839.1"/>
    <property type="molecule type" value="Genomic_DNA"/>
</dbReference>
<dbReference type="STRING" id="871585.BDGL_003253"/>
<dbReference type="PATRIC" id="fig|871585.3.peg.3248"/>
<sequence>MPELKDLYLQYQPRLQLMVDYEVQTLPFQQLSNTTKTWIALVGDIARRLCLLNPLSLNPCLEGDGVLLIDQIDAQLDSTHCSEILNRLHQAFPRLQIIATGSREELLEHASTYQCLKLESGKISHLDLNTTKQQLEHIYTLLQRSEPLTPSIEAQPLSLIDPAPAQIEVLFQQIQGLTEQQKNELLRMIHAGDAPEESPSV</sequence>
<dbReference type="OrthoDB" id="9815944at2"/>
<keyword evidence="2" id="KW-1185">Reference proteome</keyword>
<dbReference type="KEGG" id="acc:BDGL_003253"/>
<dbReference type="GeneID" id="11637916"/>
<dbReference type="RefSeq" id="YP_004997521.1">
    <property type="nucleotide sequence ID" value="NC_016603.1"/>
</dbReference>
<dbReference type="Gene3D" id="3.40.50.300">
    <property type="entry name" value="P-loop containing nucleotide triphosphate hydrolases"/>
    <property type="match status" value="1"/>
</dbReference>
<dbReference type="eggNOG" id="COG3950">
    <property type="taxonomic scope" value="Bacteria"/>
</dbReference>
<dbReference type="HOGENOM" id="CLU_1237998_0_0_6"/>
<dbReference type="AlphaFoldDB" id="F0KLC2"/>
<gene>
    <name evidence="1" type="ordered locus">BDGL_003253</name>
</gene>
<dbReference type="SUPFAM" id="SSF52540">
    <property type="entry name" value="P-loop containing nucleoside triphosphate hydrolases"/>
    <property type="match status" value="1"/>
</dbReference>
<dbReference type="RefSeq" id="WP_014208233.1">
    <property type="nucleotide sequence ID" value="NC_016603.1"/>
</dbReference>
<evidence type="ECO:0000313" key="1">
    <source>
        <dbReference type="EMBL" id="ADY83839.1"/>
    </source>
</evidence>
<reference evidence="1 2" key="2">
    <citation type="journal article" date="2011" name="J. Bacteriol.">
        <title>Genome sequence of Acinetobacter calcoaceticus PHEA-2, isolated from industry wastewater.</title>
        <authorList>
            <person name="Zhan Y."/>
            <person name="Yan Y."/>
            <person name="Zhang W."/>
            <person name="Yu H."/>
            <person name="Chen M."/>
            <person name="Lu W."/>
            <person name="Ping S."/>
            <person name="Peng Z."/>
            <person name="Yuan M."/>
            <person name="Zhou Z."/>
            <person name="Elmerich C."/>
            <person name="Lin M."/>
        </authorList>
    </citation>
    <scope>NUCLEOTIDE SEQUENCE [LARGE SCALE GENOMIC DNA]</scope>
    <source>
        <strain evidence="1 2">PHEA-2</strain>
    </source>
</reference>
<dbReference type="Proteomes" id="UP000007477">
    <property type="component" value="Chromosome"/>
</dbReference>
<protein>
    <submittedName>
        <fullName evidence="1">Uncharacterized protein</fullName>
    </submittedName>
</protein>
<evidence type="ECO:0000313" key="2">
    <source>
        <dbReference type="Proteomes" id="UP000007477"/>
    </source>
</evidence>
<proteinExistence type="predicted"/>
<accession>F0KLC2</accession>
<reference key="1">
    <citation type="submission" date="2010-08" db="EMBL/GenBank/DDBJ databases">
        <title>The genome sequence of a nonpathogenic wastewater-adapted bacterium Acinetobacter calcoaceticus PHEA-2 and comparative genomics insights into environmental adaptation.</title>
        <authorList>
            <person name="Zhan Y."/>
            <person name="Yan Y."/>
            <person name="Zhang W."/>
            <person name="Chen M."/>
            <person name="Ping S."/>
            <person name="Lu W."/>
            <person name="Lin M."/>
        </authorList>
    </citation>
    <scope>NUCLEOTIDE SEQUENCE</scope>
    <source>
        <strain>PHEA-2</strain>
    </source>
</reference>
<organism evidence="1 2">
    <name type="scientific">Acinetobacter pittii (strain PHEA-2)</name>
    <dbReference type="NCBI Taxonomy" id="871585"/>
    <lineage>
        <taxon>Bacteria</taxon>
        <taxon>Pseudomonadati</taxon>
        <taxon>Pseudomonadota</taxon>
        <taxon>Gammaproteobacteria</taxon>
        <taxon>Moraxellales</taxon>
        <taxon>Moraxellaceae</taxon>
        <taxon>Acinetobacter</taxon>
        <taxon>Acinetobacter calcoaceticus/baumannii complex</taxon>
    </lineage>
</organism>
<name>F0KLC2_ACIP2</name>
<dbReference type="InterPro" id="IPR027417">
    <property type="entry name" value="P-loop_NTPase"/>
</dbReference>